<protein>
    <submittedName>
        <fullName evidence="1">Uncharacterized protein</fullName>
    </submittedName>
</protein>
<dbReference type="Proteomes" id="UP000625079">
    <property type="component" value="Unassembled WGS sequence"/>
</dbReference>
<organism evidence="1 2">
    <name type="scientific">Bradyrhizobium guangdongense</name>
    <dbReference type="NCBI Taxonomy" id="1325090"/>
    <lineage>
        <taxon>Bacteria</taxon>
        <taxon>Pseudomonadati</taxon>
        <taxon>Pseudomonadota</taxon>
        <taxon>Alphaproteobacteria</taxon>
        <taxon>Hyphomicrobiales</taxon>
        <taxon>Nitrobacteraceae</taxon>
        <taxon>Bradyrhizobium</taxon>
    </lineage>
</organism>
<gene>
    <name evidence="1" type="ORF">GCM10010987_35400</name>
</gene>
<dbReference type="EMBL" id="BMHC01000007">
    <property type="protein sequence ID" value="GGI25643.1"/>
    <property type="molecule type" value="Genomic_DNA"/>
</dbReference>
<proteinExistence type="predicted"/>
<evidence type="ECO:0000313" key="2">
    <source>
        <dbReference type="Proteomes" id="UP000625079"/>
    </source>
</evidence>
<dbReference type="AlphaFoldDB" id="A0AA88B9C4"/>
<reference evidence="1" key="1">
    <citation type="journal article" date="2014" name="Int. J. Syst. Evol. Microbiol.">
        <title>Complete genome sequence of Corynebacterium casei LMG S-19264T (=DSM 44701T), isolated from a smear-ripened cheese.</title>
        <authorList>
            <consortium name="US DOE Joint Genome Institute (JGI-PGF)"/>
            <person name="Walter F."/>
            <person name="Albersmeier A."/>
            <person name="Kalinowski J."/>
            <person name="Ruckert C."/>
        </authorList>
    </citation>
    <scope>NUCLEOTIDE SEQUENCE</scope>
    <source>
        <strain evidence="1">CGMCC 1.15034</strain>
    </source>
</reference>
<name>A0AA88B9C4_9BRAD</name>
<evidence type="ECO:0000313" key="1">
    <source>
        <dbReference type="EMBL" id="GGI25643.1"/>
    </source>
</evidence>
<accession>A0AA88B9C4</accession>
<comment type="caution">
    <text evidence="1">The sequence shown here is derived from an EMBL/GenBank/DDBJ whole genome shotgun (WGS) entry which is preliminary data.</text>
</comment>
<sequence>MSAAGSTASEDIELERRLFYLPTLHLDPWTKACVDGRAIYLDGLEAFKIRRAMPASRA</sequence>
<reference evidence="1" key="2">
    <citation type="submission" date="2022-12" db="EMBL/GenBank/DDBJ databases">
        <authorList>
            <person name="Sun Q."/>
            <person name="Zhou Y."/>
        </authorList>
    </citation>
    <scope>NUCLEOTIDE SEQUENCE</scope>
    <source>
        <strain evidence="1">CGMCC 1.15034</strain>
    </source>
</reference>